<dbReference type="Proteomes" id="UP000243499">
    <property type="component" value="Chromosome 9"/>
</dbReference>
<feature type="region of interest" description="Disordered" evidence="1">
    <location>
        <begin position="140"/>
        <end position="210"/>
    </location>
</feature>
<feature type="compositionally biased region" description="Low complexity" evidence="1">
    <location>
        <begin position="153"/>
        <end position="175"/>
    </location>
</feature>
<dbReference type="PANTHER" id="PTHR31390">
    <property type="entry name" value="EXPRESSED PROTEIN"/>
    <property type="match status" value="1"/>
</dbReference>
<feature type="region of interest" description="Disordered" evidence="1">
    <location>
        <begin position="874"/>
        <end position="896"/>
    </location>
</feature>
<feature type="region of interest" description="Disordered" evidence="1">
    <location>
        <begin position="1"/>
        <end position="29"/>
    </location>
</feature>
<dbReference type="Gramene" id="PAN50426">
    <property type="protein sequence ID" value="PAN50426"/>
    <property type="gene ID" value="PAHAL_9G519200"/>
</dbReference>
<dbReference type="InterPro" id="IPR021916">
    <property type="entry name" value="DUF3527"/>
</dbReference>
<dbReference type="AlphaFoldDB" id="A0A2S3IS49"/>
<name>A0A2S3IS49_9POAL</name>
<feature type="compositionally biased region" description="Basic and acidic residues" evidence="1">
    <location>
        <begin position="409"/>
        <end position="418"/>
    </location>
</feature>
<feature type="compositionally biased region" description="Polar residues" evidence="1">
    <location>
        <begin position="386"/>
        <end position="404"/>
    </location>
</feature>
<feature type="compositionally biased region" description="Pro residues" evidence="1">
    <location>
        <begin position="886"/>
        <end position="896"/>
    </location>
</feature>
<proteinExistence type="predicted"/>
<feature type="region of interest" description="Disordered" evidence="1">
    <location>
        <begin position="383"/>
        <end position="487"/>
    </location>
</feature>
<feature type="region of interest" description="Disordered" evidence="1">
    <location>
        <begin position="683"/>
        <end position="722"/>
    </location>
</feature>
<sequence length="896" mass="97927">MPTKGQFSSERIVKNISGRDGQKKGNSLHDQIAHVPKDRVAAVNGNVDGKFEDRIRVAKNDKFRRQRESLSGERAASMKGSKPWPGRKTTTVDELVKHMSNVPSYLQRKETADHRQDKALNVGVLEWGLLANWSQQQKHDLARSHGASPSNTSRSVLFSSPSHSSASPSSRSLESNQSTPVSDHHHSSIRGPQSRLTDKHHATARYSPSPNSAVLSLLPAHGKHPCPETSCNYVGSGLSNVSLPSDSLGSSSRSCGRPEMDEDEESRRRIEDVVHHCSRRLFTDSDSIGKNFFTSNNNDSLCNDPEQSSVLNGQNFESLISDGVMDTPRICSRLPDVFLEDIEPSHEFPRIPYSCPLPIIDSAAKEIHTTSTEARNNFVGTAAKVSKNSNRNRSAMSGTENPPQCSAKFSDRMPDRHLGAGMNRVSRSSSLKETPCARQPDVVPSVDKIGDRSSSNSKGRRSPLRRMLDPILKPRHSSPVRPSFVPKCHLPVNTTKQSLDMGGSVPQNVQRRSVDMVVNSNYPTEANINQPPHVLLNSARYLQQEKDSPTTRQALLQLAWKNGLPLFMLSYGESEILAATVRKKGISEKDDLESTYAVFTVEEPKKKSGTWIKAGGKNKKHHLLSSIVGELKVAHRKSRCHHTKNVHVHREFVLVGSEFLPSSEESGDSHISGELAAFISPLPQQEAETSNQSSSQNMGQSDLAPSGCGCPPLGNFQPSTRNANSGSANVIAILPDGFHGTSTSGQPLPLIERWKSGGACDCGGWDEGCTLSVLSGTAPGNDAIQANQAMDGSQRFELLAQGRSREDRNAFSMTSFKEGLYTVEFRSSITLLQAFAMCIVMLHGRWYPNRMQVASQAVQGHDGLADHELKTMAASQGRAPTSYVPHRPPLSPVGRA</sequence>
<reference evidence="2" key="1">
    <citation type="submission" date="2018-04" db="EMBL/GenBank/DDBJ databases">
        <title>WGS assembly of Panicum hallii.</title>
        <authorList>
            <person name="Lovell J."/>
            <person name="Jenkins J."/>
            <person name="Lowry D."/>
            <person name="Mamidi S."/>
            <person name="Sreedasyam A."/>
            <person name="Weng X."/>
            <person name="Barry K."/>
            <person name="Bonette J."/>
            <person name="Campitelli B."/>
            <person name="Daum C."/>
            <person name="Gordon S."/>
            <person name="Gould B."/>
            <person name="Lipzen A."/>
            <person name="Macqueen A."/>
            <person name="Palacio-Mejia J."/>
            <person name="Plott C."/>
            <person name="Shakirov E."/>
            <person name="Shu S."/>
            <person name="Yoshinaga Y."/>
            <person name="Zane M."/>
            <person name="Rokhsar D."/>
            <person name="Grimwood J."/>
            <person name="Schmutz J."/>
            <person name="Juenger T."/>
        </authorList>
    </citation>
    <scope>NUCLEOTIDE SEQUENCE [LARGE SCALE GENOMIC DNA]</scope>
    <source>
        <strain evidence="2">FIL2</strain>
    </source>
</reference>
<dbReference type="Pfam" id="PF12043">
    <property type="entry name" value="DUF3527"/>
    <property type="match status" value="2"/>
</dbReference>
<feature type="region of interest" description="Disordered" evidence="1">
    <location>
        <begin position="243"/>
        <end position="269"/>
    </location>
</feature>
<feature type="compositionally biased region" description="Low complexity" evidence="1">
    <location>
        <begin position="243"/>
        <end position="257"/>
    </location>
</feature>
<gene>
    <name evidence="2" type="ORF">PAHAL_9G519200</name>
</gene>
<organism evidence="2">
    <name type="scientific">Panicum hallii</name>
    <dbReference type="NCBI Taxonomy" id="206008"/>
    <lineage>
        <taxon>Eukaryota</taxon>
        <taxon>Viridiplantae</taxon>
        <taxon>Streptophyta</taxon>
        <taxon>Embryophyta</taxon>
        <taxon>Tracheophyta</taxon>
        <taxon>Spermatophyta</taxon>
        <taxon>Magnoliopsida</taxon>
        <taxon>Liliopsida</taxon>
        <taxon>Poales</taxon>
        <taxon>Poaceae</taxon>
        <taxon>PACMAD clade</taxon>
        <taxon>Panicoideae</taxon>
        <taxon>Panicodae</taxon>
        <taxon>Paniceae</taxon>
        <taxon>Panicinae</taxon>
        <taxon>Panicum</taxon>
        <taxon>Panicum sect. Panicum</taxon>
    </lineage>
</organism>
<evidence type="ECO:0000256" key="1">
    <source>
        <dbReference type="SAM" id="MobiDB-lite"/>
    </source>
</evidence>
<evidence type="ECO:0000313" key="2">
    <source>
        <dbReference type="EMBL" id="PAN50426.1"/>
    </source>
</evidence>
<dbReference type="PANTHER" id="PTHR31390:SF12">
    <property type="entry name" value="PUTATIVE (DUF3527)-RELATED"/>
    <property type="match status" value="1"/>
</dbReference>
<evidence type="ECO:0008006" key="3">
    <source>
        <dbReference type="Google" id="ProtNLM"/>
    </source>
</evidence>
<dbReference type="EMBL" id="CM008054">
    <property type="protein sequence ID" value="PAN50426.1"/>
    <property type="molecule type" value="Genomic_DNA"/>
</dbReference>
<feature type="region of interest" description="Disordered" evidence="1">
    <location>
        <begin position="64"/>
        <end position="88"/>
    </location>
</feature>
<protein>
    <recommendedName>
        <fullName evidence="3">DUF3527 domain-containing protein</fullName>
    </recommendedName>
</protein>
<accession>A0A2S3IS49</accession>